<dbReference type="GO" id="GO:0047262">
    <property type="term" value="F:polygalacturonate 4-alpha-galacturonosyltransferase activity"/>
    <property type="evidence" value="ECO:0007669"/>
    <property type="project" value="InterPro"/>
</dbReference>
<dbReference type="GeneID" id="120275458"/>
<reference evidence="7" key="1">
    <citation type="submission" date="2025-08" db="UniProtKB">
        <authorList>
            <consortium name="RefSeq"/>
        </authorList>
    </citation>
    <scope>IDENTIFICATION</scope>
</reference>
<dbReference type="Gene3D" id="3.90.550.10">
    <property type="entry name" value="Spore Coat Polysaccharide Biosynthesis Protein SpsA, Chain A"/>
    <property type="match status" value="1"/>
</dbReference>
<comment type="subcellular location">
    <subcellularLocation>
        <location evidence="4">Golgi apparatus membrane</location>
        <topology evidence="4">Single-pass type II membrane protein</topology>
    </subcellularLocation>
</comment>
<gene>
    <name evidence="7" type="primary">LOC120275458</name>
</gene>
<evidence type="ECO:0000256" key="2">
    <source>
        <dbReference type="ARBA" id="ARBA00006351"/>
    </source>
</evidence>
<dbReference type="Pfam" id="PF01501">
    <property type="entry name" value="Glyco_transf_8"/>
    <property type="match status" value="1"/>
</dbReference>
<dbReference type="PANTHER" id="PTHR32116">
    <property type="entry name" value="GALACTURONOSYLTRANSFERASE 4-RELATED"/>
    <property type="match status" value="1"/>
</dbReference>
<keyword evidence="5" id="KW-0732">Signal</keyword>
<feature type="signal peptide" evidence="5">
    <location>
        <begin position="1"/>
        <end position="30"/>
    </location>
</feature>
<dbReference type="Pfam" id="PF25557">
    <property type="entry name" value="GAUT_1"/>
    <property type="match status" value="1"/>
</dbReference>
<dbReference type="GO" id="GO:0071555">
    <property type="term" value="P:cell wall organization"/>
    <property type="evidence" value="ECO:0007669"/>
    <property type="project" value="UniProtKB-KW"/>
</dbReference>
<comment type="pathway">
    <text evidence="1 4">Glycan metabolism; pectin biosynthesis.</text>
</comment>
<evidence type="ECO:0000313" key="7">
    <source>
        <dbReference type="RefSeq" id="XP_039137966.1"/>
    </source>
</evidence>
<feature type="chain" id="PRO_5044335356" description="Hexosyltransferase" evidence="5">
    <location>
        <begin position="31"/>
        <end position="574"/>
    </location>
</feature>
<evidence type="ECO:0000256" key="1">
    <source>
        <dbReference type="ARBA" id="ARBA00004877"/>
    </source>
</evidence>
<dbReference type="InterPro" id="IPR029044">
    <property type="entry name" value="Nucleotide-diphossugar_trans"/>
</dbReference>
<dbReference type="InterPro" id="IPR029993">
    <property type="entry name" value="GAUT"/>
</dbReference>
<dbReference type="GO" id="GO:0000139">
    <property type="term" value="C:Golgi membrane"/>
    <property type="evidence" value="ECO:0007669"/>
    <property type="project" value="UniProtKB-SubCell"/>
</dbReference>
<name>A0AB40CDF8_DIOCR</name>
<comment type="similarity">
    <text evidence="2 4">Belongs to the glycosyltransferase 8 family.</text>
</comment>
<dbReference type="SUPFAM" id="SSF53448">
    <property type="entry name" value="Nucleotide-diphospho-sugar transferases"/>
    <property type="match status" value="1"/>
</dbReference>
<accession>A0AB40CDF8</accession>
<protein>
    <recommendedName>
        <fullName evidence="4">Hexosyltransferase</fullName>
        <ecNumber evidence="4">2.4.1.-</ecNumber>
    </recommendedName>
</protein>
<proteinExistence type="inferred from homology"/>
<keyword evidence="6" id="KW-1185">Reference proteome</keyword>
<keyword evidence="4" id="KW-0333">Golgi apparatus</keyword>
<dbReference type="EC" id="2.4.1.-" evidence="4"/>
<evidence type="ECO:0000256" key="5">
    <source>
        <dbReference type="SAM" id="SignalP"/>
    </source>
</evidence>
<dbReference type="CDD" id="cd06429">
    <property type="entry name" value="GT8_like_1"/>
    <property type="match status" value="1"/>
</dbReference>
<evidence type="ECO:0000256" key="4">
    <source>
        <dbReference type="RuleBase" id="RU362027"/>
    </source>
</evidence>
<evidence type="ECO:0000313" key="6">
    <source>
        <dbReference type="Proteomes" id="UP001515500"/>
    </source>
</evidence>
<keyword evidence="4" id="KW-0961">Cell wall biogenesis/degradation</keyword>
<keyword evidence="3 4" id="KW-0328">Glycosyltransferase</keyword>
<dbReference type="InterPro" id="IPR002495">
    <property type="entry name" value="Glyco_trans_8"/>
</dbReference>
<evidence type="ECO:0000256" key="3">
    <source>
        <dbReference type="ARBA" id="ARBA00022676"/>
    </source>
</evidence>
<organism evidence="6 7">
    <name type="scientific">Dioscorea cayennensis subsp. rotundata</name>
    <name type="common">White Guinea yam</name>
    <name type="synonym">Dioscorea rotundata</name>
    <dbReference type="NCBI Taxonomy" id="55577"/>
    <lineage>
        <taxon>Eukaryota</taxon>
        <taxon>Viridiplantae</taxon>
        <taxon>Streptophyta</taxon>
        <taxon>Embryophyta</taxon>
        <taxon>Tracheophyta</taxon>
        <taxon>Spermatophyta</taxon>
        <taxon>Magnoliopsida</taxon>
        <taxon>Liliopsida</taxon>
        <taxon>Dioscoreales</taxon>
        <taxon>Dioscoreaceae</taxon>
        <taxon>Dioscorea</taxon>
    </lineage>
</organism>
<dbReference type="Proteomes" id="UP001515500">
    <property type="component" value="Chromosome 14"/>
</dbReference>
<dbReference type="AlphaFoldDB" id="A0AB40CDF8"/>
<dbReference type="RefSeq" id="XP_039137966.1">
    <property type="nucleotide sequence ID" value="XM_039282032.1"/>
</dbReference>
<dbReference type="PANTHER" id="PTHR32116:SF76">
    <property type="entry name" value="GALACTURONOSYLTRANSFERASE 3-RELATED"/>
    <property type="match status" value="1"/>
</dbReference>
<sequence>MAFYSKFFSSFGILLVLSSQFLNLVGSVQSDERDSVLVSAPQVPAIQSRHEDYQHLLDCQSCDDPQQPQKMKSMEGSSDLRTDSVVTELGKVVAVKLSTQFNKITGQNYSIWRREFDNSHSDSLLRHMKDQIIVARVYHNIARSKKISKLTGLLSKHIKQSEREVGEANSDFELHPSAFAKAKEMELALMLAKREIHDCNKVTRQLRAMLESSEEFISVEKKRRSFLLQLASKTIAKPLHCLPMQLTTDYFLNDHYDKEPTNMDKLVDPSCYHYAIFSDNVLATSVVVNSTIAHARDPNKHVFHIVTNRLNFAAMKMWFLIHPLLATVHVQNIDDFHWFNSSYSPVLNQLDSLIRNEVNYPAFLSYGRKYIKYRNPKYLSMLNHLRFYLPEVYPKLDKILFLDDDVVVQKDLTPLWSIDMKGMVNAAVEINHRFDAYLDFSKSIVSENFDPHAYAWAFGMNVFDLKEWKKRNLTGVYHLWQVLNKDQNLWKLGSLPPGLITFNNLIHPLDQTWHVLGLGYNPILNLSKIEESAVIHYNGNYKPWLDLAIPKYKPYWSKFIDIDDQYIQSCNFHL</sequence>
<keyword evidence="3 4" id="KW-0808">Transferase</keyword>